<comment type="caution">
    <text evidence="5">The sequence shown here is derived from an EMBL/GenBank/DDBJ whole genome shotgun (WGS) entry which is preliminary data.</text>
</comment>
<dbReference type="OrthoDB" id="9803630at2"/>
<dbReference type="PROSITE" id="PS00622">
    <property type="entry name" value="HTH_LUXR_1"/>
    <property type="match status" value="1"/>
</dbReference>
<gene>
    <name evidence="5" type="ORF">FJM51_17550</name>
</gene>
<dbReference type="Pfam" id="PF03472">
    <property type="entry name" value="Autoind_bind"/>
    <property type="match status" value="1"/>
</dbReference>
<evidence type="ECO:0000256" key="2">
    <source>
        <dbReference type="ARBA" id="ARBA00023125"/>
    </source>
</evidence>
<organism evidence="5 6">
    <name type="scientific">Amaricoccus solimangrovi</name>
    <dbReference type="NCBI Taxonomy" id="2589815"/>
    <lineage>
        <taxon>Bacteria</taxon>
        <taxon>Pseudomonadati</taxon>
        <taxon>Pseudomonadota</taxon>
        <taxon>Alphaproteobacteria</taxon>
        <taxon>Rhodobacterales</taxon>
        <taxon>Paracoccaceae</taxon>
        <taxon>Amaricoccus</taxon>
    </lineage>
</organism>
<protein>
    <recommendedName>
        <fullName evidence="4">HTH luxR-type domain-containing protein</fullName>
    </recommendedName>
</protein>
<dbReference type="GO" id="GO:0006355">
    <property type="term" value="P:regulation of DNA-templated transcription"/>
    <property type="evidence" value="ECO:0007669"/>
    <property type="project" value="InterPro"/>
</dbReference>
<evidence type="ECO:0000259" key="4">
    <source>
        <dbReference type="PROSITE" id="PS50043"/>
    </source>
</evidence>
<evidence type="ECO:0000313" key="6">
    <source>
        <dbReference type="Proteomes" id="UP000319255"/>
    </source>
</evidence>
<proteinExistence type="predicted"/>
<dbReference type="CDD" id="cd06170">
    <property type="entry name" value="LuxR_C_like"/>
    <property type="match status" value="1"/>
</dbReference>
<dbReference type="SUPFAM" id="SSF75516">
    <property type="entry name" value="Pheromone-binding domain of LuxR-like quorum-sensing transcription factors"/>
    <property type="match status" value="1"/>
</dbReference>
<dbReference type="PANTHER" id="PTHR44688">
    <property type="entry name" value="DNA-BINDING TRANSCRIPTIONAL ACTIVATOR DEVR_DOSR"/>
    <property type="match status" value="1"/>
</dbReference>
<dbReference type="InterPro" id="IPR016032">
    <property type="entry name" value="Sig_transdc_resp-reg_C-effctor"/>
</dbReference>
<evidence type="ECO:0000313" key="5">
    <source>
        <dbReference type="EMBL" id="TPE48550.1"/>
    </source>
</evidence>
<feature type="domain" description="HTH luxR-type" evidence="4">
    <location>
        <begin position="170"/>
        <end position="235"/>
    </location>
</feature>
<dbReference type="EMBL" id="VFRP01000021">
    <property type="protein sequence ID" value="TPE48550.1"/>
    <property type="molecule type" value="Genomic_DNA"/>
</dbReference>
<keyword evidence="2" id="KW-0238">DNA-binding</keyword>
<accession>A0A501WJL5</accession>
<keyword evidence="6" id="KW-1185">Reference proteome</keyword>
<dbReference type="PRINTS" id="PR00038">
    <property type="entry name" value="HTHLUXR"/>
</dbReference>
<reference evidence="5 6" key="1">
    <citation type="submission" date="2019-06" db="EMBL/GenBank/DDBJ databases">
        <title>A novel bacterium of genus Amaricoccus, isolated from marine sediment.</title>
        <authorList>
            <person name="Huang H."/>
            <person name="Mo K."/>
            <person name="Hu Y."/>
        </authorList>
    </citation>
    <scope>NUCLEOTIDE SEQUENCE [LARGE SCALE GENOMIC DNA]</scope>
    <source>
        <strain evidence="5 6">HB172011</strain>
    </source>
</reference>
<dbReference type="SMART" id="SM00421">
    <property type="entry name" value="HTH_LUXR"/>
    <property type="match status" value="1"/>
</dbReference>
<dbReference type="InterPro" id="IPR036388">
    <property type="entry name" value="WH-like_DNA-bd_sf"/>
</dbReference>
<evidence type="ECO:0000256" key="1">
    <source>
        <dbReference type="ARBA" id="ARBA00023015"/>
    </source>
</evidence>
<dbReference type="Gene3D" id="3.30.450.80">
    <property type="entry name" value="Transcription factor LuxR-like, autoinducer-binding domain"/>
    <property type="match status" value="1"/>
</dbReference>
<evidence type="ECO:0000256" key="3">
    <source>
        <dbReference type="ARBA" id="ARBA00023163"/>
    </source>
</evidence>
<dbReference type="PANTHER" id="PTHR44688:SF16">
    <property type="entry name" value="DNA-BINDING TRANSCRIPTIONAL ACTIVATOR DEVR_DOSR"/>
    <property type="match status" value="1"/>
</dbReference>
<dbReference type="AlphaFoldDB" id="A0A501WJL5"/>
<dbReference type="RefSeq" id="WP_140455437.1">
    <property type="nucleotide sequence ID" value="NZ_VFRP01000021.1"/>
</dbReference>
<sequence>MKVSEFESFAHEAPTTDELWNGLVRFARERDVDKVGYHHIPPLGAPDDTVSRVQNSGFPIEWVAFYLAARQAGSLPVTDYARYHGEPVYWGDIETLKELTDEERAHLATLRDAGFIHGLAIPAYGQNGRNGVFALALAPGVERLDPPLLGDLRWACQATHLRFCALVLPDLGPAPALSRREVEVLAWVARGKSNAAIGAILGISAHTVDAHLRRVYAKLGVFDRISAALRGIGFGIITSEA</sequence>
<dbReference type="Gene3D" id="1.10.10.10">
    <property type="entry name" value="Winged helix-like DNA-binding domain superfamily/Winged helix DNA-binding domain"/>
    <property type="match status" value="1"/>
</dbReference>
<dbReference type="InterPro" id="IPR000792">
    <property type="entry name" value="Tscrpt_reg_LuxR_C"/>
</dbReference>
<dbReference type="InterPro" id="IPR036693">
    <property type="entry name" value="TF_LuxR_autoind-bd_dom_sf"/>
</dbReference>
<keyword evidence="1" id="KW-0805">Transcription regulation</keyword>
<dbReference type="SUPFAM" id="SSF46894">
    <property type="entry name" value="C-terminal effector domain of the bipartite response regulators"/>
    <property type="match status" value="1"/>
</dbReference>
<name>A0A501WJL5_9RHOB</name>
<dbReference type="Proteomes" id="UP000319255">
    <property type="component" value="Unassembled WGS sequence"/>
</dbReference>
<keyword evidence="3" id="KW-0804">Transcription</keyword>
<dbReference type="PROSITE" id="PS50043">
    <property type="entry name" value="HTH_LUXR_2"/>
    <property type="match status" value="1"/>
</dbReference>
<dbReference type="InterPro" id="IPR005143">
    <property type="entry name" value="TF_LuxR_autoind-bd_dom"/>
</dbReference>
<dbReference type="Pfam" id="PF00196">
    <property type="entry name" value="GerE"/>
    <property type="match status" value="1"/>
</dbReference>
<dbReference type="GO" id="GO:0003677">
    <property type="term" value="F:DNA binding"/>
    <property type="evidence" value="ECO:0007669"/>
    <property type="project" value="UniProtKB-KW"/>
</dbReference>